<evidence type="ECO:0000256" key="1">
    <source>
        <dbReference type="ARBA" id="ARBA00006271"/>
    </source>
</evidence>
<dbReference type="GO" id="GO:0140664">
    <property type="term" value="F:ATP-dependent DNA damage sensor activity"/>
    <property type="evidence" value="ECO:0007669"/>
    <property type="project" value="InterPro"/>
</dbReference>
<evidence type="ECO:0000259" key="10">
    <source>
        <dbReference type="PROSITE" id="PS00486"/>
    </source>
</evidence>
<evidence type="ECO:0000256" key="7">
    <source>
        <dbReference type="ARBA" id="ARBA00023204"/>
    </source>
</evidence>
<dbReference type="SMART" id="SM00534">
    <property type="entry name" value="MUTSac"/>
    <property type="match status" value="1"/>
</dbReference>
<dbReference type="InterPro" id="IPR036187">
    <property type="entry name" value="DNA_mismatch_repair_MutS_sf"/>
</dbReference>
<evidence type="ECO:0000313" key="11">
    <source>
        <dbReference type="EMBL" id="VYU46805.1"/>
    </source>
</evidence>
<reference evidence="11" key="1">
    <citation type="submission" date="2019-11" db="EMBL/GenBank/DDBJ databases">
        <authorList>
            <person name="Feng L."/>
        </authorList>
    </citation>
    <scope>NUCLEOTIDE SEQUENCE</scope>
    <source>
        <strain evidence="11">VrattiLFYP33</strain>
    </source>
</reference>
<keyword evidence="5 9" id="KW-0067">ATP-binding</keyword>
<dbReference type="InterPro" id="IPR005748">
    <property type="entry name" value="DNA_mismatch_repair_MutS"/>
</dbReference>
<dbReference type="GO" id="GO:0006298">
    <property type="term" value="P:mismatch repair"/>
    <property type="evidence" value="ECO:0007669"/>
    <property type="project" value="UniProtKB-UniRule"/>
</dbReference>
<dbReference type="Pfam" id="PF01624">
    <property type="entry name" value="MutS_I"/>
    <property type="match status" value="1"/>
</dbReference>
<accession>A0A6N3F458</accession>
<keyword evidence="4 9" id="KW-0227">DNA damage</keyword>
<dbReference type="Pfam" id="PF00488">
    <property type="entry name" value="MutS_V"/>
    <property type="match status" value="1"/>
</dbReference>
<evidence type="ECO:0000256" key="5">
    <source>
        <dbReference type="ARBA" id="ARBA00022840"/>
    </source>
</evidence>
<dbReference type="PANTHER" id="PTHR11361:SF34">
    <property type="entry name" value="DNA MISMATCH REPAIR PROTEIN MSH1, MITOCHONDRIAL"/>
    <property type="match status" value="1"/>
</dbReference>
<dbReference type="InterPro" id="IPR007696">
    <property type="entry name" value="DNA_mismatch_repair_MutS_core"/>
</dbReference>
<dbReference type="AlphaFoldDB" id="A0A6N3F458"/>
<dbReference type="SUPFAM" id="SSF55271">
    <property type="entry name" value="DNA repair protein MutS, domain I"/>
    <property type="match status" value="1"/>
</dbReference>
<dbReference type="InterPro" id="IPR027417">
    <property type="entry name" value="P-loop_NTPase"/>
</dbReference>
<organism evidence="11">
    <name type="scientific">Veillonella ratti</name>
    <dbReference type="NCBI Taxonomy" id="103892"/>
    <lineage>
        <taxon>Bacteria</taxon>
        <taxon>Bacillati</taxon>
        <taxon>Bacillota</taxon>
        <taxon>Negativicutes</taxon>
        <taxon>Veillonellales</taxon>
        <taxon>Veillonellaceae</taxon>
        <taxon>Veillonella</taxon>
    </lineage>
</organism>
<dbReference type="SUPFAM" id="SSF48334">
    <property type="entry name" value="DNA repair protein MutS, domain III"/>
    <property type="match status" value="1"/>
</dbReference>
<comment type="similarity">
    <text evidence="1 9">Belongs to the DNA mismatch repair MutS family.</text>
</comment>
<dbReference type="GO" id="GO:0030983">
    <property type="term" value="F:mismatched DNA binding"/>
    <property type="evidence" value="ECO:0007669"/>
    <property type="project" value="InterPro"/>
</dbReference>
<dbReference type="InterPro" id="IPR007861">
    <property type="entry name" value="DNA_mismatch_repair_MutS_clamp"/>
</dbReference>
<dbReference type="InterPro" id="IPR045076">
    <property type="entry name" value="MutS"/>
</dbReference>
<keyword evidence="6 9" id="KW-0238">DNA-binding</keyword>
<dbReference type="NCBIfam" id="NF003810">
    <property type="entry name" value="PRK05399.1"/>
    <property type="match status" value="1"/>
</dbReference>
<dbReference type="PIRSF" id="PIRSF037677">
    <property type="entry name" value="DNA_mis_repair_Msh6"/>
    <property type="match status" value="1"/>
</dbReference>
<dbReference type="NCBIfam" id="TIGR01070">
    <property type="entry name" value="mutS1"/>
    <property type="match status" value="1"/>
</dbReference>
<sequence>MSKKQTPMMDQYFSIKDKYKEELLFFRLGDFYELFYDDALTASRELNITLTGRNSGEAEKAPMCGVPYHAAESYIEKLIKKGYKVAICEQVEDPKEAKGIVKRDVIRVITPGTVLTENGTEARENNFLALFYRTDEALIQIFCDVSTGEVIWDRISHGQRQNAIQDALSMYRPSEIVTVGSLPLGKELQDFIDVQLDNVALSPFMPNLPVADVREQGMIHFADAGLLEEDVLEGLGYLLTYLSTVIKTDISHINYIHPLHIGDRMVLDTSSLRHLEVTHNLRDGGVKGTLLQVLDKTLTPMGARLLKQWVESPLMDIHHIERRQRAITELIAKPTEQGRLRELLKLIFDFERILARVETGSVSPRDFTSLRESLRILPDLVHIAGAFESTLLQEVVSQIDCHADVYDLLNRAIAEQPALTLKDGRVIRDGFNQELDDLRSMATNSQEWLHRLEEEARSKTGIRLKTGYNKVFGYYFEVSHANAADVPDYFIRKQTLANAERYITPELKEFEVNILSAKDKIISLEQKLYQELREAVKEAVKPIQATARALANLDVLSSLAQVAYEENYICPTMTMNGQITIRDGRHPVIEKYLKREVFVPNDVTLNHSGEEFLLITGPNMAGKSTYMRQVAVLMIMAQIGSFIPAREAVISPVDRIFTRVGASDDISTGQSTFMVEMKEVAYILNNATSNSLLILDEIGRGTSTFDGLSIAQAVVEHICKHIHGKTLFATHYHELICLEEQYEKLKNYTVAVKEKGKDVVFLRRIVRGGADRSYGIHVAKLAGLPNSVLKRAEVILAALEGSAVEEAATSRGNSGAVREARMSTSGGSQEAMPLNGAGASANAGADSFVNESGKGNGANDTTFAMPTNANLFTTSVLDDLLAVDVMSLTPIEALNVLYKLQEEARKGGGR</sequence>
<dbReference type="CDD" id="cd03284">
    <property type="entry name" value="ABC_MutS1"/>
    <property type="match status" value="1"/>
</dbReference>
<dbReference type="Gene3D" id="3.30.420.110">
    <property type="entry name" value="MutS, connector domain"/>
    <property type="match status" value="1"/>
</dbReference>
<dbReference type="GO" id="GO:0005524">
    <property type="term" value="F:ATP binding"/>
    <property type="evidence" value="ECO:0007669"/>
    <property type="project" value="UniProtKB-UniRule"/>
</dbReference>
<dbReference type="SUPFAM" id="SSF52540">
    <property type="entry name" value="P-loop containing nucleoside triphosphate hydrolases"/>
    <property type="match status" value="1"/>
</dbReference>
<dbReference type="PROSITE" id="PS00486">
    <property type="entry name" value="DNA_MISMATCH_REPAIR_2"/>
    <property type="match status" value="1"/>
</dbReference>
<keyword evidence="7 9" id="KW-0234">DNA repair</keyword>
<dbReference type="Gene3D" id="1.10.1420.10">
    <property type="match status" value="2"/>
</dbReference>
<dbReference type="Gene3D" id="3.40.1170.10">
    <property type="entry name" value="DNA repair protein MutS, domain I"/>
    <property type="match status" value="1"/>
</dbReference>
<dbReference type="InterPro" id="IPR036678">
    <property type="entry name" value="MutS_con_dom_sf"/>
</dbReference>
<dbReference type="Pfam" id="PF05192">
    <property type="entry name" value="MutS_III"/>
    <property type="match status" value="1"/>
</dbReference>
<dbReference type="HAMAP" id="MF_00096">
    <property type="entry name" value="MutS"/>
    <property type="match status" value="1"/>
</dbReference>
<evidence type="ECO:0000256" key="2">
    <source>
        <dbReference type="ARBA" id="ARBA00021982"/>
    </source>
</evidence>
<dbReference type="InterPro" id="IPR007695">
    <property type="entry name" value="DNA_mismatch_repair_MutS-lik_N"/>
</dbReference>
<dbReference type="GO" id="GO:0003684">
    <property type="term" value="F:damaged DNA binding"/>
    <property type="evidence" value="ECO:0007669"/>
    <property type="project" value="UniProtKB-UniRule"/>
</dbReference>
<proteinExistence type="inferred from homology"/>
<dbReference type="InterPro" id="IPR000432">
    <property type="entry name" value="DNA_mismatch_repair_MutS_C"/>
</dbReference>
<evidence type="ECO:0000256" key="8">
    <source>
        <dbReference type="ARBA" id="ARBA00024647"/>
    </source>
</evidence>
<gene>
    <name evidence="9 11" type="primary">mutS</name>
    <name evidence="11" type="ORF">VRLFYP33_02152</name>
</gene>
<dbReference type="FunFam" id="3.40.50.300:FF:000870">
    <property type="entry name" value="MutS protein homolog 4"/>
    <property type="match status" value="1"/>
</dbReference>
<evidence type="ECO:0000256" key="6">
    <source>
        <dbReference type="ARBA" id="ARBA00023125"/>
    </source>
</evidence>
<dbReference type="Gene3D" id="3.40.50.300">
    <property type="entry name" value="P-loop containing nucleotide triphosphate hydrolases"/>
    <property type="match status" value="1"/>
</dbReference>
<dbReference type="EMBL" id="CACRUX010000097">
    <property type="protein sequence ID" value="VYU46805.1"/>
    <property type="molecule type" value="Genomic_DNA"/>
</dbReference>
<dbReference type="SUPFAM" id="SSF53150">
    <property type="entry name" value="DNA repair protein MutS, domain II"/>
    <property type="match status" value="1"/>
</dbReference>
<evidence type="ECO:0000256" key="3">
    <source>
        <dbReference type="ARBA" id="ARBA00022741"/>
    </source>
</evidence>
<evidence type="ECO:0000256" key="4">
    <source>
        <dbReference type="ARBA" id="ARBA00022763"/>
    </source>
</evidence>
<feature type="binding site" evidence="9">
    <location>
        <begin position="617"/>
        <end position="624"/>
    </location>
    <ligand>
        <name>ATP</name>
        <dbReference type="ChEBI" id="CHEBI:30616"/>
    </ligand>
</feature>
<dbReference type="SMART" id="SM00533">
    <property type="entry name" value="MUTSd"/>
    <property type="match status" value="1"/>
</dbReference>
<name>A0A6N3F458_9FIRM</name>
<dbReference type="GO" id="GO:0005829">
    <property type="term" value="C:cytosol"/>
    <property type="evidence" value="ECO:0007669"/>
    <property type="project" value="TreeGrafter"/>
</dbReference>
<dbReference type="InterPro" id="IPR016151">
    <property type="entry name" value="DNA_mismatch_repair_MutS_N"/>
</dbReference>
<dbReference type="PANTHER" id="PTHR11361">
    <property type="entry name" value="DNA MISMATCH REPAIR PROTEIN MUTS FAMILY MEMBER"/>
    <property type="match status" value="1"/>
</dbReference>
<dbReference type="Pfam" id="PF05190">
    <property type="entry name" value="MutS_IV"/>
    <property type="match status" value="1"/>
</dbReference>
<dbReference type="FunFam" id="3.40.1170.10:FF:000001">
    <property type="entry name" value="DNA mismatch repair protein MutS"/>
    <property type="match status" value="1"/>
</dbReference>
<feature type="domain" description="DNA mismatch repair proteins mutS family" evidence="10">
    <location>
        <begin position="691"/>
        <end position="707"/>
    </location>
</feature>
<dbReference type="RefSeq" id="WP_156705682.1">
    <property type="nucleotide sequence ID" value="NZ_CACRUX010000097.1"/>
</dbReference>
<protein>
    <recommendedName>
        <fullName evidence="2 9">DNA mismatch repair protein MutS</fullName>
    </recommendedName>
</protein>
<comment type="function">
    <text evidence="8 9">This protein is involved in the repair of mismatches in DNA. It is possible that it carries out the mismatch recognition step. This protein has a weak ATPase activity.</text>
</comment>
<dbReference type="InterPro" id="IPR017261">
    <property type="entry name" value="DNA_mismatch_repair_MutS/MSH"/>
</dbReference>
<keyword evidence="3 9" id="KW-0547">Nucleotide-binding</keyword>
<evidence type="ECO:0000256" key="9">
    <source>
        <dbReference type="HAMAP-Rule" id="MF_00096"/>
    </source>
</evidence>
<dbReference type="FunFam" id="1.10.1420.10:FF:000001">
    <property type="entry name" value="DNA mismatch repair protein MutS"/>
    <property type="match status" value="1"/>
</dbReference>